<dbReference type="AlphaFoldDB" id="A0A0M8MZB7"/>
<feature type="domain" description="C2H2-type" evidence="2">
    <location>
        <begin position="655"/>
        <end position="682"/>
    </location>
</feature>
<name>A0A0M8MZB7_ESCWE</name>
<evidence type="ECO:0000313" key="4">
    <source>
        <dbReference type="Proteomes" id="UP000053831"/>
    </source>
</evidence>
<dbReference type="Proteomes" id="UP000053831">
    <property type="component" value="Unassembled WGS sequence"/>
</dbReference>
<comment type="caution">
    <text evidence="3">The sequence shown here is derived from an EMBL/GenBank/DDBJ whole genome shotgun (WGS) entry which is preliminary data.</text>
</comment>
<dbReference type="SMART" id="SM00355">
    <property type="entry name" value="ZnF_C2H2"/>
    <property type="match status" value="4"/>
</dbReference>
<feature type="domain" description="C2H2-type" evidence="2">
    <location>
        <begin position="521"/>
        <end position="545"/>
    </location>
</feature>
<dbReference type="PANTHER" id="PTHR23225">
    <property type="entry name" value="ZINC FINGER PROTEIN"/>
    <property type="match status" value="1"/>
</dbReference>
<dbReference type="PANTHER" id="PTHR23225:SF2">
    <property type="entry name" value="AT09679P-RELATED"/>
    <property type="match status" value="1"/>
</dbReference>
<evidence type="ECO:0000259" key="2">
    <source>
        <dbReference type="SMART" id="SM00355"/>
    </source>
</evidence>
<keyword evidence="4" id="KW-1185">Reference proteome</keyword>
<gene>
    <name evidence="3" type="ORF">ESCO_005753</name>
</gene>
<feature type="compositionally biased region" description="Low complexity" evidence="1">
    <location>
        <begin position="183"/>
        <end position="196"/>
    </location>
</feature>
<dbReference type="OrthoDB" id="5388486at2759"/>
<dbReference type="GO" id="GO:0003700">
    <property type="term" value="F:DNA-binding transcription factor activity"/>
    <property type="evidence" value="ECO:0007669"/>
    <property type="project" value="InterPro"/>
</dbReference>
<dbReference type="STRING" id="150374.A0A0M8MZB7"/>
<feature type="compositionally biased region" description="Pro residues" evidence="1">
    <location>
        <begin position="456"/>
        <end position="465"/>
    </location>
</feature>
<dbReference type="EMBL" id="LGSR01000019">
    <property type="protein sequence ID" value="KOS19917.1"/>
    <property type="molecule type" value="Genomic_DNA"/>
</dbReference>
<dbReference type="InterPro" id="IPR039970">
    <property type="entry name" value="TF_Grauzone"/>
</dbReference>
<protein>
    <recommendedName>
        <fullName evidence="2">C2H2-type domain-containing protein</fullName>
    </recommendedName>
</protein>
<feature type="domain" description="C2H2-type" evidence="2">
    <location>
        <begin position="582"/>
        <end position="613"/>
    </location>
</feature>
<accession>A0A0M8MZB7</accession>
<feature type="region of interest" description="Disordered" evidence="1">
    <location>
        <begin position="372"/>
        <end position="492"/>
    </location>
</feature>
<organism evidence="3 4">
    <name type="scientific">Escovopsis weberi</name>
    <dbReference type="NCBI Taxonomy" id="150374"/>
    <lineage>
        <taxon>Eukaryota</taxon>
        <taxon>Fungi</taxon>
        <taxon>Dikarya</taxon>
        <taxon>Ascomycota</taxon>
        <taxon>Pezizomycotina</taxon>
        <taxon>Sordariomycetes</taxon>
        <taxon>Hypocreomycetidae</taxon>
        <taxon>Hypocreales</taxon>
        <taxon>Hypocreaceae</taxon>
        <taxon>Escovopsis</taxon>
    </lineage>
</organism>
<feature type="domain" description="C2H2-type" evidence="2">
    <location>
        <begin position="549"/>
        <end position="576"/>
    </location>
</feature>
<evidence type="ECO:0000256" key="1">
    <source>
        <dbReference type="SAM" id="MobiDB-lite"/>
    </source>
</evidence>
<evidence type="ECO:0000313" key="3">
    <source>
        <dbReference type="EMBL" id="KOS19917.1"/>
    </source>
</evidence>
<sequence>MLIQRQTERLPYSDVSVLLLSWEEDQTVLEDLVALDKIMQKHYGFSTQRWQIPTVHNPSIKLGVQIASFLENARPNHLLVIYYAGHGNPREDAAKLKWDGIRCLFEDAQSDILLLLDTCADPEPMVAGSHGIKQAIAAYSMEHKPRDDPSQRSFTACLSEALQKLASSQPFSVQRLYDEVRASRSQPSSQSPAVPSNATTSPPPPHMPIFFTLTPGKGQNLTLASLAARPATSQSGVDADTQAGRTREDCLIDPESVADLRFEEARILVCTTFVGDASSDMSFFNQWLQNKPSLGARIAVEGMFLGPPTMLLISMPHSIWNVVQHDKVCCFLGYISSHNMIHLYERLVGPGGIRPSAKEVEDGRILLEAREAAAGTPARARREADSRENSFLPASASRDGEYRPQSSPAAGMPFAVTPRSMAGVKPKDEVEDSAEMQEAAEQLKALSHVRHRSDDGPPPPPPPAIRPRTTLPDGAPETRHGDAGAQRDATDLAPLDTYITIELTQNPRPKAQRRSLPKQETRCGHCSHAPFKDYSSLRKHIAAAHTRPFPCAFAFAGCISTFGSKNEWKRHIASQHLCLTYYRCSACPQSSIEGKGNEFNRKDLFTQHLRRMHAPFQIKRTIAKGDNKLQADWDARVKEMQQSCLVTRRHPPQKSACPRPNCNFVFEGPTSWDEWTEHVGRHMEKGDGARLGVDALLAQWALEEGIIEKKADGEYRLCPTNGALGTGGGSNGAGANGSAALERKDSSVSSLPGATSPVVVETPIAKAAAEPDEMDVEE</sequence>
<feature type="region of interest" description="Disordered" evidence="1">
    <location>
        <begin position="179"/>
        <end position="211"/>
    </location>
</feature>
<reference evidence="3 4" key="1">
    <citation type="submission" date="2015-07" db="EMBL/GenBank/DDBJ databases">
        <title>The genome of the fungus Escovopsis weberi, a specialized disease agent of ant agriculture.</title>
        <authorList>
            <person name="de Man T.J."/>
            <person name="Stajich J.E."/>
            <person name="Kubicek C.P."/>
            <person name="Chenthamara K."/>
            <person name="Atanasova L."/>
            <person name="Druzhinina I.S."/>
            <person name="Birnbaum S."/>
            <person name="Barribeau S.M."/>
            <person name="Teiling C."/>
            <person name="Suen G."/>
            <person name="Currie C."/>
            <person name="Gerardo N.M."/>
        </authorList>
    </citation>
    <scope>NUCLEOTIDE SEQUENCE [LARGE SCALE GENOMIC DNA]</scope>
</reference>
<feature type="compositionally biased region" description="Gly residues" evidence="1">
    <location>
        <begin position="724"/>
        <end position="735"/>
    </location>
</feature>
<proteinExistence type="predicted"/>
<dbReference type="InterPro" id="IPR013087">
    <property type="entry name" value="Znf_C2H2_type"/>
</dbReference>
<feature type="region of interest" description="Disordered" evidence="1">
    <location>
        <begin position="721"/>
        <end position="778"/>
    </location>
</feature>
<dbReference type="Gene3D" id="3.30.160.60">
    <property type="entry name" value="Classic Zinc Finger"/>
    <property type="match status" value="1"/>
</dbReference>